<protein>
    <submittedName>
        <fullName evidence="1">Uncharacterized protein</fullName>
    </submittedName>
</protein>
<reference evidence="1" key="2">
    <citation type="submission" date="2021-10" db="EMBL/GenBank/DDBJ databases">
        <authorList>
            <person name="Piombo E."/>
        </authorList>
    </citation>
    <scope>NUCLEOTIDE SEQUENCE</scope>
</reference>
<accession>A0ACA9TUI4</accession>
<name>A0ACA9TUI4_BIOOC</name>
<evidence type="ECO:0000313" key="2">
    <source>
        <dbReference type="Proteomes" id="UP000836387"/>
    </source>
</evidence>
<gene>
    <name evidence="1" type="ORF">CRV2_00001655</name>
</gene>
<dbReference type="EMBL" id="CADEHS020000007">
    <property type="protein sequence ID" value="CAG9944489.1"/>
    <property type="molecule type" value="Genomic_DNA"/>
</dbReference>
<evidence type="ECO:0000313" key="1">
    <source>
        <dbReference type="EMBL" id="CAG9944489.1"/>
    </source>
</evidence>
<keyword evidence="2" id="KW-1185">Reference proteome</keyword>
<reference evidence="1" key="1">
    <citation type="submission" date="2020-04" db="EMBL/GenBank/DDBJ databases">
        <authorList>
            <person name="Broberg M."/>
        </authorList>
    </citation>
    <scope>NUCLEOTIDE SEQUENCE</scope>
</reference>
<dbReference type="Proteomes" id="UP000836387">
    <property type="component" value="Unassembled WGS sequence"/>
</dbReference>
<organism evidence="1 2">
    <name type="scientific">Clonostachys rosea f. rosea IK726</name>
    <dbReference type="NCBI Taxonomy" id="1349383"/>
    <lineage>
        <taxon>Eukaryota</taxon>
        <taxon>Fungi</taxon>
        <taxon>Dikarya</taxon>
        <taxon>Ascomycota</taxon>
        <taxon>Pezizomycotina</taxon>
        <taxon>Sordariomycetes</taxon>
        <taxon>Hypocreomycetidae</taxon>
        <taxon>Hypocreales</taxon>
        <taxon>Bionectriaceae</taxon>
        <taxon>Clonostachys</taxon>
    </lineage>
</organism>
<comment type="caution">
    <text evidence="1">The sequence shown here is derived from an EMBL/GenBank/DDBJ whole genome shotgun (WGS) entry which is preliminary data.</text>
</comment>
<sequence length="372" mass="40050">MSGDGALEIKNPRRILAVCLEDATHHLTRVVQGSPPEAASTTLAGSTHDLNLKTAYYAAVVPTWIDLIASPEEWSASFLSPEAREVLTVLGGLVLVFPLSSATAAGTQPTRDVIKQVGRVVKEGLGGWEWDGVGLAVGVGEGETEEWDELCAEAGLEFVQVTGSSRDQGRNEFGGKFYFLFISLYLWLLTPSKHGGITWLTNTGDAEKMGVARILEALEANDWEQGAGPLSDFGDFERGDGDGGDDEFNPESLDFGFDKADFEGMRMDILGVGQDSQGGDGEALRMAEGLRGNKSEDPAAASASAPAATEKPEGEKSTEEEGVDEELNDDDIAKLEKMMRKLQTAKEAGEGMSEDQRRRIAMRAVEEVMREL</sequence>
<proteinExistence type="predicted"/>